<proteinExistence type="predicted"/>
<feature type="coiled-coil region" evidence="1">
    <location>
        <begin position="145"/>
        <end position="172"/>
    </location>
</feature>
<feature type="non-terminal residue" evidence="3">
    <location>
        <position position="201"/>
    </location>
</feature>
<dbReference type="EMBL" id="JAATIS010000147">
    <property type="protein sequence ID" value="KAG2470087.1"/>
    <property type="molecule type" value="Genomic_DNA"/>
</dbReference>
<reference evidence="3 4" key="1">
    <citation type="journal article" date="2021" name="Cell">
        <title>Tracing the genetic footprints of vertebrate landing in non-teleost ray-finned fishes.</title>
        <authorList>
            <person name="Bi X."/>
            <person name="Wang K."/>
            <person name="Yang L."/>
            <person name="Pan H."/>
            <person name="Jiang H."/>
            <person name="Wei Q."/>
            <person name="Fang M."/>
            <person name="Yu H."/>
            <person name="Zhu C."/>
            <person name="Cai Y."/>
            <person name="He Y."/>
            <person name="Gan X."/>
            <person name="Zeng H."/>
            <person name="Yu D."/>
            <person name="Zhu Y."/>
            <person name="Jiang H."/>
            <person name="Qiu Q."/>
            <person name="Yang H."/>
            <person name="Zhang Y.E."/>
            <person name="Wang W."/>
            <person name="Zhu M."/>
            <person name="He S."/>
            <person name="Zhang G."/>
        </authorList>
    </citation>
    <scope>NUCLEOTIDE SEQUENCE [LARGE SCALE GENOMIC DNA]</scope>
    <source>
        <strain evidence="3">Bchr_013</strain>
    </source>
</reference>
<feature type="compositionally biased region" description="Acidic residues" evidence="2">
    <location>
        <begin position="60"/>
        <end position="133"/>
    </location>
</feature>
<dbReference type="Proteomes" id="UP000886611">
    <property type="component" value="Unassembled WGS sequence"/>
</dbReference>
<evidence type="ECO:0000256" key="2">
    <source>
        <dbReference type="SAM" id="MobiDB-lite"/>
    </source>
</evidence>
<gene>
    <name evidence="3" type="primary">Nop2_1</name>
    <name evidence="3" type="ORF">GTO96_0022939</name>
</gene>
<evidence type="ECO:0000256" key="1">
    <source>
        <dbReference type="SAM" id="Coils"/>
    </source>
</evidence>
<keyword evidence="1" id="KW-0175">Coiled coil</keyword>
<dbReference type="GO" id="GO:0032259">
    <property type="term" value="P:methylation"/>
    <property type="evidence" value="ECO:0007669"/>
    <property type="project" value="UniProtKB-KW"/>
</dbReference>
<name>A0A8X7XRC2_POLSE</name>
<protein>
    <submittedName>
        <fullName evidence="3">NOP2 methyltransferase</fullName>
    </submittedName>
</protein>
<dbReference type="AlphaFoldDB" id="A0A8X7XRC2"/>
<evidence type="ECO:0000313" key="3">
    <source>
        <dbReference type="EMBL" id="KAG2470087.1"/>
    </source>
</evidence>
<feature type="compositionally biased region" description="Basic residues" evidence="2">
    <location>
        <begin position="10"/>
        <end position="22"/>
    </location>
</feature>
<feature type="region of interest" description="Disordered" evidence="2">
    <location>
        <begin position="1"/>
        <end position="144"/>
    </location>
</feature>
<accession>A0A8X7XRC2</accession>
<feature type="non-terminal residue" evidence="3">
    <location>
        <position position="1"/>
    </location>
</feature>
<dbReference type="GO" id="GO:0008168">
    <property type="term" value="F:methyltransferase activity"/>
    <property type="evidence" value="ECO:0007669"/>
    <property type="project" value="UniProtKB-KW"/>
</dbReference>
<keyword evidence="3" id="KW-0489">Methyltransferase</keyword>
<sequence>MGRKFDPTTKQKRGPGRKSRKQKGAETEIGKFLQDGISKKGFSDDNASWLRPVKHKEPGSEEDSLDSEDEGEGKDESEEDKPENGESEAEMDEDEEGDADEMVDDYGIDEEENDEDNNQQLWSDDDESSEDEVHEGSDLLPIERAAERHKIRKQLEQEKENEEDDTLQLNIEETERFILPSGQEIEKENILLQPISRVYYK</sequence>
<organism evidence="3 4">
    <name type="scientific">Polypterus senegalus</name>
    <name type="common">Senegal bichir</name>
    <dbReference type="NCBI Taxonomy" id="55291"/>
    <lineage>
        <taxon>Eukaryota</taxon>
        <taxon>Metazoa</taxon>
        <taxon>Chordata</taxon>
        <taxon>Craniata</taxon>
        <taxon>Vertebrata</taxon>
        <taxon>Euteleostomi</taxon>
        <taxon>Actinopterygii</taxon>
        <taxon>Polypteriformes</taxon>
        <taxon>Polypteridae</taxon>
        <taxon>Polypterus</taxon>
    </lineage>
</organism>
<keyword evidence="4" id="KW-1185">Reference proteome</keyword>
<keyword evidence="3" id="KW-0808">Transferase</keyword>
<evidence type="ECO:0000313" key="4">
    <source>
        <dbReference type="Proteomes" id="UP000886611"/>
    </source>
</evidence>
<comment type="caution">
    <text evidence="3">The sequence shown here is derived from an EMBL/GenBank/DDBJ whole genome shotgun (WGS) entry which is preliminary data.</text>
</comment>